<evidence type="ECO:0000256" key="3">
    <source>
        <dbReference type="ARBA" id="ARBA00023004"/>
    </source>
</evidence>
<dbReference type="OrthoDB" id="1524066at2"/>
<keyword evidence="2 4" id="KW-0479">Metal-binding</keyword>
<dbReference type="EMBL" id="SZQL01000010">
    <property type="protein sequence ID" value="TKK67673.1"/>
    <property type="molecule type" value="Genomic_DNA"/>
</dbReference>
<evidence type="ECO:0000313" key="6">
    <source>
        <dbReference type="EMBL" id="TKK67673.1"/>
    </source>
</evidence>
<dbReference type="PROSITE" id="PS51257">
    <property type="entry name" value="PROKAR_LIPOPROTEIN"/>
    <property type="match status" value="1"/>
</dbReference>
<evidence type="ECO:0000259" key="5">
    <source>
        <dbReference type="PROSITE" id="PS51007"/>
    </source>
</evidence>
<protein>
    <submittedName>
        <fullName evidence="6">Cytochrome c</fullName>
    </submittedName>
</protein>
<proteinExistence type="predicted"/>
<keyword evidence="7" id="KW-1185">Reference proteome</keyword>
<keyword evidence="1 4" id="KW-0349">Heme</keyword>
<dbReference type="AlphaFoldDB" id="A0A4V5UU47"/>
<accession>A0A4V5UU47</accession>
<dbReference type="InterPro" id="IPR009056">
    <property type="entry name" value="Cyt_c-like_dom"/>
</dbReference>
<dbReference type="InterPro" id="IPR036909">
    <property type="entry name" value="Cyt_c-like_dom_sf"/>
</dbReference>
<evidence type="ECO:0000256" key="4">
    <source>
        <dbReference type="PROSITE-ProRule" id="PRU00433"/>
    </source>
</evidence>
<dbReference type="SUPFAM" id="SSF46626">
    <property type="entry name" value="Cytochrome c"/>
    <property type="match status" value="1"/>
</dbReference>
<keyword evidence="3 4" id="KW-0408">Iron</keyword>
<dbReference type="GO" id="GO:0046872">
    <property type="term" value="F:metal ion binding"/>
    <property type="evidence" value="ECO:0007669"/>
    <property type="project" value="UniProtKB-KW"/>
</dbReference>
<dbReference type="GO" id="GO:0020037">
    <property type="term" value="F:heme binding"/>
    <property type="evidence" value="ECO:0007669"/>
    <property type="project" value="InterPro"/>
</dbReference>
<dbReference type="Gene3D" id="1.10.760.10">
    <property type="entry name" value="Cytochrome c-like domain"/>
    <property type="match status" value="1"/>
</dbReference>
<evidence type="ECO:0000313" key="7">
    <source>
        <dbReference type="Proteomes" id="UP000305848"/>
    </source>
</evidence>
<comment type="caution">
    <text evidence="6">The sequence shown here is derived from an EMBL/GenBank/DDBJ whole genome shotgun (WGS) entry which is preliminary data.</text>
</comment>
<reference evidence="6 7" key="1">
    <citation type="submission" date="2019-05" db="EMBL/GenBank/DDBJ databases">
        <title>Panacibacter sp. strain 17mud1-8 Genome sequencing and assembly.</title>
        <authorList>
            <person name="Chhetri G."/>
        </authorList>
    </citation>
    <scope>NUCLEOTIDE SEQUENCE [LARGE SCALE GENOMIC DNA]</scope>
    <source>
        <strain evidence="6 7">17mud1-8</strain>
    </source>
</reference>
<dbReference type="Proteomes" id="UP000305848">
    <property type="component" value="Unassembled WGS sequence"/>
</dbReference>
<dbReference type="PROSITE" id="PS51007">
    <property type="entry name" value="CYTC"/>
    <property type="match status" value="1"/>
</dbReference>
<dbReference type="GO" id="GO:0009055">
    <property type="term" value="F:electron transfer activity"/>
    <property type="evidence" value="ECO:0007669"/>
    <property type="project" value="InterPro"/>
</dbReference>
<name>A0A4V5UU47_9BACT</name>
<evidence type="ECO:0000256" key="2">
    <source>
        <dbReference type="ARBA" id="ARBA00022723"/>
    </source>
</evidence>
<gene>
    <name evidence="6" type="ORF">FC093_13050</name>
</gene>
<evidence type="ECO:0000256" key="1">
    <source>
        <dbReference type="ARBA" id="ARBA00022617"/>
    </source>
</evidence>
<dbReference type="Pfam" id="PF13442">
    <property type="entry name" value="Cytochrome_CBB3"/>
    <property type="match status" value="1"/>
</dbReference>
<feature type="domain" description="Cytochrome c" evidence="5">
    <location>
        <begin position="45"/>
        <end position="124"/>
    </location>
</feature>
<organism evidence="6 7">
    <name type="scientific">Ilyomonas limi</name>
    <dbReference type="NCBI Taxonomy" id="2575867"/>
    <lineage>
        <taxon>Bacteria</taxon>
        <taxon>Pseudomonadati</taxon>
        <taxon>Bacteroidota</taxon>
        <taxon>Chitinophagia</taxon>
        <taxon>Chitinophagales</taxon>
        <taxon>Chitinophagaceae</taxon>
        <taxon>Ilyomonas</taxon>
    </lineage>
</organism>
<dbReference type="RefSeq" id="WP_137262238.1">
    <property type="nucleotide sequence ID" value="NZ_SZQL01000010.1"/>
</dbReference>
<sequence>MSRKTGTLLCLIAGSMMLIIGCSKSSEDRLTTPIPPSDCDTVNMTYSSDVQPILEANCYSCHGNGNVNGGVTLDSYTGVKLVADNGLLIGVITHAPGYPPMPDGGGKLSDCDINKIKDWINRGASNN</sequence>